<dbReference type="PANTHER" id="PTHR46579">
    <property type="entry name" value="F5/8 TYPE C DOMAIN-CONTAINING PROTEIN-RELATED"/>
    <property type="match status" value="1"/>
</dbReference>
<dbReference type="AlphaFoldDB" id="A0A9P7AJB0"/>
<dbReference type="EMBL" id="JABBWE010000056">
    <property type="protein sequence ID" value="KAG1789713.1"/>
    <property type="molecule type" value="Genomic_DNA"/>
</dbReference>
<evidence type="ECO:0000256" key="1">
    <source>
        <dbReference type="SAM" id="MobiDB-lite"/>
    </source>
</evidence>
<protein>
    <submittedName>
        <fullName evidence="2">Uncharacterized protein</fullName>
    </submittedName>
</protein>
<organism evidence="2 3">
    <name type="scientific">Suillus plorans</name>
    <dbReference type="NCBI Taxonomy" id="116603"/>
    <lineage>
        <taxon>Eukaryota</taxon>
        <taxon>Fungi</taxon>
        <taxon>Dikarya</taxon>
        <taxon>Basidiomycota</taxon>
        <taxon>Agaricomycotina</taxon>
        <taxon>Agaricomycetes</taxon>
        <taxon>Agaricomycetidae</taxon>
        <taxon>Boletales</taxon>
        <taxon>Suillineae</taxon>
        <taxon>Suillaceae</taxon>
        <taxon>Suillus</taxon>
    </lineage>
</organism>
<evidence type="ECO:0000313" key="2">
    <source>
        <dbReference type="EMBL" id="KAG1789713.1"/>
    </source>
</evidence>
<sequence length="752" mass="86011">MNSQPQDNANFDFDHEYHPEQELQDPLPDINQELPLLRRRQLQPHPPDQNFRPAALPDVREPGVDQDEADAPSLVPVAFKENGEIRYAYLTAVMANIYGHLSWIQATNQLNHSLNMLLIANVLPTSPRPVRALASAKRHLGIDPDQWITQYAICPECWKHHSPSQLKQLLSAECSVPACNGVIYTERRDAKGKMVRTATKINPQVSVIGSLRRMFMRPGFAQSIRDSRQDQPGQNTDEDFVMTDIHHGTQRHDLETNILREVGEFGAVRDRAMEGRMVKKLTERRYGLHLTMNTDWMGILENRPHSTGAIYFAINDLPRDQRFLQINVICAAVLPGPKEPNVQQINHCLEPSTKEDDAPSKRHITPGVKMDIIDEDEPANVYADNQILDCDMPAAHKLSGTAGHSHDMHPCLYCDTDITKINTREGYDYSWTATDNDHLLRQSFYSRHANPIRQKAILDDHGVRWSTLNLIAGWFPSKKTALDFMHCIFLGIIAHLFMRVLFAGYMFSGAGGRNSPKQRFENLINSFKWPSHITRLPKNLGENQSLKKADEWRRLLTITPVLLWWSWKDENDDIPDTEPPQPPNTQAPEFSRNCRRIYDAVFLLCAAVRLLATRSISMSQARIGQSFLSQYCLRCLELNIHLTINHHASMHIADVIKAYGPVYSWWLFAFERFNGMLERVNHNGHDGGRMELTLMRHWVQTHLIYEYTLSLPPDTHAIERETLNEILKSQAQQRGSMMTDIAVYQSEAAQGI</sequence>
<dbReference type="GeneID" id="64592125"/>
<dbReference type="Proteomes" id="UP000719766">
    <property type="component" value="Unassembled WGS sequence"/>
</dbReference>
<evidence type="ECO:0000313" key="3">
    <source>
        <dbReference type="Proteomes" id="UP000719766"/>
    </source>
</evidence>
<gene>
    <name evidence="2" type="ORF">HD556DRAFT_1243322</name>
</gene>
<reference evidence="2" key="1">
    <citation type="journal article" date="2020" name="New Phytol.">
        <title>Comparative genomics reveals dynamic genome evolution in host specialist ectomycorrhizal fungi.</title>
        <authorList>
            <person name="Lofgren L.A."/>
            <person name="Nguyen N.H."/>
            <person name="Vilgalys R."/>
            <person name="Ruytinx J."/>
            <person name="Liao H.L."/>
            <person name="Branco S."/>
            <person name="Kuo A."/>
            <person name="LaButti K."/>
            <person name="Lipzen A."/>
            <person name="Andreopoulos W."/>
            <person name="Pangilinan J."/>
            <person name="Riley R."/>
            <person name="Hundley H."/>
            <person name="Na H."/>
            <person name="Barry K."/>
            <person name="Grigoriev I.V."/>
            <person name="Stajich J.E."/>
            <person name="Kennedy P.G."/>
        </authorList>
    </citation>
    <scope>NUCLEOTIDE SEQUENCE</scope>
    <source>
        <strain evidence="2">S12</strain>
    </source>
</reference>
<dbReference type="OrthoDB" id="3248986at2759"/>
<name>A0A9P7AJB0_9AGAM</name>
<feature type="region of interest" description="Disordered" evidence="1">
    <location>
        <begin position="1"/>
        <end position="69"/>
    </location>
</feature>
<accession>A0A9P7AJB0</accession>
<comment type="caution">
    <text evidence="2">The sequence shown here is derived from an EMBL/GenBank/DDBJ whole genome shotgun (WGS) entry which is preliminary data.</text>
</comment>
<keyword evidence="3" id="KW-1185">Reference proteome</keyword>
<feature type="compositionally biased region" description="Basic and acidic residues" evidence="1">
    <location>
        <begin position="12"/>
        <end position="21"/>
    </location>
</feature>
<dbReference type="PANTHER" id="PTHR46579:SF1">
    <property type="entry name" value="F5_8 TYPE C DOMAIN-CONTAINING PROTEIN"/>
    <property type="match status" value="1"/>
</dbReference>
<proteinExistence type="predicted"/>
<dbReference type="RefSeq" id="XP_041156743.1">
    <property type="nucleotide sequence ID" value="XM_041298361.1"/>
</dbReference>